<gene>
    <name evidence="2" type="ORF">T459_03867</name>
</gene>
<reference evidence="2 3" key="1">
    <citation type="journal article" date="2014" name="Nat. Genet.">
        <title>Genome sequence of the hot pepper provides insights into the evolution of pungency in Capsicum species.</title>
        <authorList>
            <person name="Kim S."/>
            <person name="Park M."/>
            <person name="Yeom S.I."/>
            <person name="Kim Y.M."/>
            <person name="Lee J.M."/>
            <person name="Lee H.A."/>
            <person name="Seo E."/>
            <person name="Choi J."/>
            <person name="Cheong K."/>
            <person name="Kim K.T."/>
            <person name="Jung K."/>
            <person name="Lee G.W."/>
            <person name="Oh S.K."/>
            <person name="Bae C."/>
            <person name="Kim S.B."/>
            <person name="Lee H.Y."/>
            <person name="Kim S.Y."/>
            <person name="Kim M.S."/>
            <person name="Kang B.C."/>
            <person name="Jo Y.D."/>
            <person name="Yang H.B."/>
            <person name="Jeong H.J."/>
            <person name="Kang W.H."/>
            <person name="Kwon J.K."/>
            <person name="Shin C."/>
            <person name="Lim J.Y."/>
            <person name="Park J.H."/>
            <person name="Huh J.H."/>
            <person name="Kim J.S."/>
            <person name="Kim B.D."/>
            <person name="Cohen O."/>
            <person name="Paran I."/>
            <person name="Suh M.C."/>
            <person name="Lee S.B."/>
            <person name="Kim Y.K."/>
            <person name="Shin Y."/>
            <person name="Noh S.J."/>
            <person name="Park J."/>
            <person name="Seo Y.S."/>
            <person name="Kwon S.Y."/>
            <person name="Kim H.A."/>
            <person name="Park J.M."/>
            <person name="Kim H.J."/>
            <person name="Choi S.B."/>
            <person name="Bosland P.W."/>
            <person name="Reeves G."/>
            <person name="Jo S.H."/>
            <person name="Lee B.W."/>
            <person name="Cho H.T."/>
            <person name="Choi H.S."/>
            <person name="Lee M.S."/>
            <person name="Yu Y."/>
            <person name="Do Choi Y."/>
            <person name="Park B.S."/>
            <person name="van Deynze A."/>
            <person name="Ashrafi H."/>
            <person name="Hill T."/>
            <person name="Kim W.T."/>
            <person name="Pai H.S."/>
            <person name="Ahn H.K."/>
            <person name="Yeam I."/>
            <person name="Giovannoni J.J."/>
            <person name="Rose J.K."/>
            <person name="Sorensen I."/>
            <person name="Lee S.J."/>
            <person name="Kim R.W."/>
            <person name="Choi I.Y."/>
            <person name="Choi B.S."/>
            <person name="Lim J.S."/>
            <person name="Lee Y.H."/>
            <person name="Choi D."/>
        </authorList>
    </citation>
    <scope>NUCLEOTIDE SEQUENCE [LARGE SCALE GENOMIC DNA]</scope>
    <source>
        <strain evidence="3">cv. CM334</strain>
    </source>
</reference>
<dbReference type="EMBL" id="AYRZ02000001">
    <property type="protein sequence ID" value="PHT95985.1"/>
    <property type="molecule type" value="Genomic_DNA"/>
</dbReference>
<organism evidence="2 3">
    <name type="scientific">Capsicum annuum</name>
    <name type="common">Capsicum pepper</name>
    <dbReference type="NCBI Taxonomy" id="4072"/>
    <lineage>
        <taxon>Eukaryota</taxon>
        <taxon>Viridiplantae</taxon>
        <taxon>Streptophyta</taxon>
        <taxon>Embryophyta</taxon>
        <taxon>Tracheophyta</taxon>
        <taxon>Spermatophyta</taxon>
        <taxon>Magnoliopsida</taxon>
        <taxon>eudicotyledons</taxon>
        <taxon>Gunneridae</taxon>
        <taxon>Pentapetalae</taxon>
        <taxon>asterids</taxon>
        <taxon>lamiids</taxon>
        <taxon>Solanales</taxon>
        <taxon>Solanaceae</taxon>
        <taxon>Solanoideae</taxon>
        <taxon>Capsiceae</taxon>
        <taxon>Capsicum</taxon>
    </lineage>
</organism>
<evidence type="ECO:0000256" key="1">
    <source>
        <dbReference type="SAM" id="Coils"/>
    </source>
</evidence>
<proteinExistence type="predicted"/>
<dbReference type="Proteomes" id="UP000222542">
    <property type="component" value="Unassembled WGS sequence"/>
</dbReference>
<dbReference type="Gramene" id="PHT95985">
    <property type="protein sequence ID" value="PHT95985"/>
    <property type="gene ID" value="T459_03867"/>
</dbReference>
<name>A0A2G3AP22_CAPAN</name>
<keyword evidence="3" id="KW-1185">Reference proteome</keyword>
<sequence length="207" mass="23255">MFSDMVSTGSFANLKLTVEKLVKEQASAKTDLQLASSKLKKLLTEDVRMLEEKLQNAYNANAKLKVKQKEDEKLWKGLESKFSSTKTLCDQLTETLQHLAGVVQDAEKDEASLEDKQSATSVVIDNLHDNMNALYLTLESSEETVRNFKLINALLCNMFYLNVYNFLACFWVVIKGAFYCGSNVKAITIHLLIALRKKTAQSGEKSD</sequence>
<protein>
    <submittedName>
        <fullName evidence="2">Uncharacterized protein</fullName>
    </submittedName>
</protein>
<reference evidence="2 3" key="2">
    <citation type="journal article" date="2017" name="Genome Biol.">
        <title>New reference genome sequences of hot pepper reveal the massive evolution of plant disease-resistance genes by retroduplication.</title>
        <authorList>
            <person name="Kim S."/>
            <person name="Park J."/>
            <person name="Yeom S.I."/>
            <person name="Kim Y.M."/>
            <person name="Seo E."/>
            <person name="Kim K.T."/>
            <person name="Kim M.S."/>
            <person name="Lee J.M."/>
            <person name="Cheong K."/>
            <person name="Shin H.S."/>
            <person name="Kim S.B."/>
            <person name="Han K."/>
            <person name="Lee J."/>
            <person name="Park M."/>
            <person name="Lee H.A."/>
            <person name="Lee H.Y."/>
            <person name="Lee Y."/>
            <person name="Oh S."/>
            <person name="Lee J.H."/>
            <person name="Choi E."/>
            <person name="Choi E."/>
            <person name="Lee S.E."/>
            <person name="Jeon J."/>
            <person name="Kim H."/>
            <person name="Choi G."/>
            <person name="Song H."/>
            <person name="Lee J."/>
            <person name="Lee S.C."/>
            <person name="Kwon J.K."/>
            <person name="Lee H.Y."/>
            <person name="Koo N."/>
            <person name="Hong Y."/>
            <person name="Kim R.W."/>
            <person name="Kang W.H."/>
            <person name="Huh J.H."/>
            <person name="Kang B.C."/>
            <person name="Yang T.J."/>
            <person name="Lee Y.H."/>
            <person name="Bennetzen J.L."/>
            <person name="Choi D."/>
        </authorList>
    </citation>
    <scope>NUCLEOTIDE SEQUENCE [LARGE SCALE GENOMIC DNA]</scope>
    <source>
        <strain evidence="3">cv. CM334</strain>
    </source>
</reference>
<accession>A0A2G3AP22</accession>
<dbReference type="AlphaFoldDB" id="A0A2G3AP22"/>
<evidence type="ECO:0000313" key="2">
    <source>
        <dbReference type="EMBL" id="PHT95985.1"/>
    </source>
</evidence>
<comment type="caution">
    <text evidence="2">The sequence shown here is derived from an EMBL/GenBank/DDBJ whole genome shotgun (WGS) entry which is preliminary data.</text>
</comment>
<keyword evidence="1" id="KW-0175">Coiled coil</keyword>
<evidence type="ECO:0000313" key="3">
    <source>
        <dbReference type="Proteomes" id="UP000222542"/>
    </source>
</evidence>
<dbReference type="STRING" id="4072.A0A2G3AP22"/>
<feature type="coiled-coil region" evidence="1">
    <location>
        <begin position="40"/>
        <end position="116"/>
    </location>
</feature>